<dbReference type="EMBL" id="BBZA01000224">
    <property type="protein sequence ID" value="GAP64042.1"/>
    <property type="molecule type" value="Genomic_DNA"/>
</dbReference>
<proteinExistence type="predicted"/>
<organism evidence="1 2">
    <name type="scientific">Ardenticatena maritima</name>
    <dbReference type="NCBI Taxonomy" id="872965"/>
    <lineage>
        <taxon>Bacteria</taxon>
        <taxon>Bacillati</taxon>
        <taxon>Chloroflexota</taxon>
        <taxon>Ardenticatenia</taxon>
        <taxon>Ardenticatenales</taxon>
        <taxon>Ardenticatenaceae</taxon>
        <taxon>Ardenticatena</taxon>
    </lineage>
</organism>
<dbReference type="InParanoid" id="A0A0M8KAG2"/>
<name>A0A0M8KAG2_9CHLR</name>
<dbReference type="Proteomes" id="UP000037784">
    <property type="component" value="Unassembled WGS sequence"/>
</dbReference>
<evidence type="ECO:0000313" key="2">
    <source>
        <dbReference type="Proteomes" id="UP000037784"/>
    </source>
</evidence>
<evidence type="ECO:0000313" key="1">
    <source>
        <dbReference type="EMBL" id="GAP64042.1"/>
    </source>
</evidence>
<sequence>MKTAHKCEPSFALQSVSSYVDQWNVMFHSHRLPVCSYGQV</sequence>
<reference evidence="1 2" key="1">
    <citation type="journal article" date="2015" name="Genome Announc.">
        <title>Draft Genome Sequence of a Heterotrophic Facultative Anaerobic Thermophilic Bacterium, Ardenticatena maritima Strain 110ST.</title>
        <authorList>
            <person name="Kawaichi S."/>
            <person name="Yoshida T."/>
            <person name="Sako Y."/>
            <person name="Nakamura R."/>
        </authorList>
    </citation>
    <scope>NUCLEOTIDE SEQUENCE [LARGE SCALE GENOMIC DNA]</scope>
    <source>
        <strain evidence="1 2">110S</strain>
    </source>
</reference>
<comment type="caution">
    <text evidence="1">The sequence shown here is derived from an EMBL/GenBank/DDBJ whole genome shotgun (WGS) entry which is preliminary data.</text>
</comment>
<reference evidence="2" key="2">
    <citation type="submission" date="2015-08" db="EMBL/GenBank/DDBJ databases">
        <title>Draft Genome Sequence of a Heterotrophic Facultative Anaerobic Bacterium Ardenticatena maritima Strain 110S.</title>
        <authorList>
            <person name="Kawaichi S."/>
            <person name="Yoshida T."/>
            <person name="Sako Y."/>
            <person name="Nakamura R."/>
        </authorList>
    </citation>
    <scope>NUCLEOTIDE SEQUENCE [LARGE SCALE GENOMIC DNA]</scope>
    <source>
        <strain evidence="2">110S</strain>
    </source>
</reference>
<keyword evidence="2" id="KW-1185">Reference proteome</keyword>
<dbReference type="AlphaFoldDB" id="A0A0M8KAG2"/>
<protein>
    <submittedName>
        <fullName evidence="1">Uncharacterized protein</fullName>
    </submittedName>
</protein>
<accession>A0A0M8KAG2</accession>
<gene>
    <name evidence="1" type="ORF">ARMA_2465</name>
</gene>